<reference evidence="1" key="1">
    <citation type="submission" date="2020-12" db="EMBL/GenBank/DDBJ databases">
        <title>Metabolic potential, ecology and presence of endohyphal bacteria is reflected in genomic diversity of Mucoromycotina.</title>
        <authorList>
            <person name="Muszewska A."/>
            <person name="Okrasinska A."/>
            <person name="Steczkiewicz K."/>
            <person name="Drgas O."/>
            <person name="Orlowska M."/>
            <person name="Perlinska-Lenart U."/>
            <person name="Aleksandrzak-Piekarczyk T."/>
            <person name="Szatraj K."/>
            <person name="Zielenkiewicz U."/>
            <person name="Pilsyk S."/>
            <person name="Malc E."/>
            <person name="Mieczkowski P."/>
            <person name="Kruszewska J.S."/>
            <person name="Biernat P."/>
            <person name="Pawlowska J."/>
        </authorList>
    </citation>
    <scope>NUCLEOTIDE SEQUENCE</scope>
    <source>
        <strain evidence="1">CBS 226.32</strain>
    </source>
</reference>
<comment type="caution">
    <text evidence="1">The sequence shown here is derived from an EMBL/GenBank/DDBJ whole genome shotgun (WGS) entry which is preliminary data.</text>
</comment>
<dbReference type="OrthoDB" id="2286725at2759"/>
<evidence type="ECO:0000313" key="1">
    <source>
        <dbReference type="EMBL" id="KAG2202729.1"/>
    </source>
</evidence>
<sequence>MFRNRFLTSIPPLGTLKTGVHRQRSSPLLFALSPKKISVVDENSQHEHCIECGRLFTQHPLSQKSKNSSVCVGCARLYGQCRNAPVIRDVVRLIQNHRFGHGTKTHNMLYQQPFDKNKYFTANNSILDQQLKFDSFKKLTESPNQAAIISKYSEMMNFLYNDSWREQNLNLSMLFDKRASNFLRQSRKRYRKLFPQAKLANEKFVFPTKSQLEGFIEASRGKCAWSGIQGFWRENRHFDTNTMFLLSFDHIIPVSKNGSWNIDNLQIVLTGYNLVKGNEYEEELLRWFFY</sequence>
<dbReference type="AlphaFoldDB" id="A0A8H7R1G4"/>
<protein>
    <recommendedName>
        <fullName evidence="3">HNH endonuclease</fullName>
    </recommendedName>
</protein>
<dbReference type="InterPro" id="IPR003615">
    <property type="entry name" value="HNH_nuc"/>
</dbReference>
<accession>A0A8H7R1G4</accession>
<evidence type="ECO:0008006" key="3">
    <source>
        <dbReference type="Google" id="ProtNLM"/>
    </source>
</evidence>
<gene>
    <name evidence="1" type="ORF">INT46_003237</name>
</gene>
<organism evidence="1 2">
    <name type="scientific">Mucor plumbeus</name>
    <dbReference type="NCBI Taxonomy" id="97098"/>
    <lineage>
        <taxon>Eukaryota</taxon>
        <taxon>Fungi</taxon>
        <taxon>Fungi incertae sedis</taxon>
        <taxon>Mucoromycota</taxon>
        <taxon>Mucoromycotina</taxon>
        <taxon>Mucoromycetes</taxon>
        <taxon>Mucorales</taxon>
        <taxon>Mucorineae</taxon>
        <taxon>Mucoraceae</taxon>
        <taxon>Mucor</taxon>
    </lineage>
</organism>
<keyword evidence="2" id="KW-1185">Reference proteome</keyword>
<dbReference type="Proteomes" id="UP000650833">
    <property type="component" value="Unassembled WGS sequence"/>
</dbReference>
<dbReference type="Gene3D" id="1.10.30.50">
    <property type="match status" value="1"/>
</dbReference>
<dbReference type="EMBL" id="JAEPRC010000250">
    <property type="protein sequence ID" value="KAG2202729.1"/>
    <property type="molecule type" value="Genomic_DNA"/>
</dbReference>
<proteinExistence type="predicted"/>
<dbReference type="CDD" id="cd00085">
    <property type="entry name" value="HNHc"/>
    <property type="match status" value="1"/>
</dbReference>
<evidence type="ECO:0000313" key="2">
    <source>
        <dbReference type="Proteomes" id="UP000650833"/>
    </source>
</evidence>
<name>A0A8H7R1G4_9FUNG</name>